<keyword evidence="1" id="KW-0813">Transport</keyword>
<evidence type="ECO:0000259" key="3">
    <source>
        <dbReference type="Pfam" id="PF07715"/>
    </source>
</evidence>
<dbReference type="InterPro" id="IPR039426">
    <property type="entry name" value="TonB-dep_rcpt-like"/>
</dbReference>
<keyword evidence="1" id="KW-1134">Transmembrane beta strand</keyword>
<accession>A0A5M8NZC1</accession>
<dbReference type="Proteomes" id="UP000324575">
    <property type="component" value="Unassembled WGS sequence"/>
</dbReference>
<dbReference type="AlphaFoldDB" id="A0A5M8NZC1"/>
<dbReference type="Pfam" id="PF13715">
    <property type="entry name" value="CarbopepD_reg_2"/>
    <property type="match status" value="1"/>
</dbReference>
<gene>
    <name evidence="4" type="ORF">EZS26_002364</name>
</gene>
<dbReference type="EMBL" id="SNRX01000018">
    <property type="protein sequence ID" value="KAA6301490.1"/>
    <property type="molecule type" value="Genomic_DNA"/>
</dbReference>
<keyword evidence="4" id="KW-0675">Receptor</keyword>
<keyword evidence="2" id="KW-0732">Signal</keyword>
<evidence type="ECO:0000256" key="2">
    <source>
        <dbReference type="SAM" id="SignalP"/>
    </source>
</evidence>
<evidence type="ECO:0000256" key="1">
    <source>
        <dbReference type="PROSITE-ProRule" id="PRU01360"/>
    </source>
</evidence>
<organism evidence="4 5">
    <name type="scientific">Candidatus Ordinivivax streblomastigis</name>
    <dbReference type="NCBI Taxonomy" id="2540710"/>
    <lineage>
        <taxon>Bacteria</taxon>
        <taxon>Pseudomonadati</taxon>
        <taxon>Bacteroidota</taxon>
        <taxon>Bacteroidia</taxon>
        <taxon>Bacteroidales</taxon>
        <taxon>Candidatus Ordinivivax</taxon>
    </lineage>
</organism>
<protein>
    <submittedName>
        <fullName evidence="4">TonB-dependent receptor SusC</fullName>
    </submittedName>
</protein>
<dbReference type="SUPFAM" id="SSF56935">
    <property type="entry name" value="Porins"/>
    <property type="match status" value="1"/>
</dbReference>
<name>A0A5M8NZC1_9BACT</name>
<dbReference type="InterPro" id="IPR023997">
    <property type="entry name" value="TonB-dep_OMP_SusC/RagA_CS"/>
</dbReference>
<keyword evidence="1" id="KW-0998">Cell outer membrane</keyword>
<dbReference type="InterPro" id="IPR023996">
    <property type="entry name" value="TonB-dep_OMP_SusC/RagA"/>
</dbReference>
<dbReference type="PROSITE" id="PS52016">
    <property type="entry name" value="TONB_DEPENDENT_REC_3"/>
    <property type="match status" value="1"/>
</dbReference>
<keyword evidence="1" id="KW-0472">Membrane</keyword>
<dbReference type="Gene3D" id="2.60.40.1120">
    <property type="entry name" value="Carboxypeptidase-like, regulatory domain"/>
    <property type="match status" value="1"/>
</dbReference>
<dbReference type="InterPro" id="IPR008969">
    <property type="entry name" value="CarboxyPept-like_regulatory"/>
</dbReference>
<dbReference type="FunFam" id="2.170.130.10:FF:000003">
    <property type="entry name" value="SusC/RagA family TonB-linked outer membrane protein"/>
    <property type="match status" value="1"/>
</dbReference>
<dbReference type="GO" id="GO:0009279">
    <property type="term" value="C:cell outer membrane"/>
    <property type="evidence" value="ECO:0007669"/>
    <property type="project" value="UniProtKB-SubCell"/>
</dbReference>
<proteinExistence type="inferred from homology"/>
<feature type="domain" description="TonB-dependent receptor plug" evidence="3">
    <location>
        <begin position="125"/>
        <end position="232"/>
    </location>
</feature>
<dbReference type="InterPro" id="IPR037066">
    <property type="entry name" value="Plug_dom_sf"/>
</dbReference>
<dbReference type="Pfam" id="PF07715">
    <property type="entry name" value="Plug"/>
    <property type="match status" value="1"/>
</dbReference>
<dbReference type="Gene3D" id="2.170.130.10">
    <property type="entry name" value="TonB-dependent receptor, plug domain"/>
    <property type="match status" value="1"/>
</dbReference>
<dbReference type="InterPro" id="IPR012910">
    <property type="entry name" value="Plug_dom"/>
</dbReference>
<comment type="subcellular location">
    <subcellularLocation>
        <location evidence="1">Cell outer membrane</location>
        <topology evidence="1">Multi-pass membrane protein</topology>
    </subcellularLocation>
</comment>
<feature type="chain" id="PRO_5024447730" evidence="2">
    <location>
        <begin position="31"/>
        <end position="1031"/>
    </location>
</feature>
<comment type="similarity">
    <text evidence="1">Belongs to the TonB-dependent receptor family.</text>
</comment>
<keyword evidence="1" id="KW-0812">Transmembrane</keyword>
<dbReference type="NCBIfam" id="TIGR04057">
    <property type="entry name" value="SusC_RagA_signa"/>
    <property type="match status" value="1"/>
</dbReference>
<sequence length="1031" mass="114974">MRKQKFFNWKAMRKIFLTVCALICTLSLLAQGSLTITGTVTDSNGELLPGANIIIKGTQAGVVSDVNGKYSITVPDKESVLVFSFVSFTSQEVKVGKLSTIHISLSENNREIEEVVVVGYGTQKKINLTGAVATVSGAELLKRPVSNPLTALQGRVSGLSIVQTTGQPGSESVSMRIRGQGTYSSAGSDPLVLVDGVPGNLNTLNANDIESISVLKDASSASIYGARAANGVILVTTKTGQENHTKIAYHGNWGIHTPTHLPKLVNNSADYMRLYNEAIGNSGIANSSNLYSDEMIAAYEMATDRAQYPNFDWFDYAFNPAVVQNHDFSISGGNKGTTYNVSLGYIDQPGTMRGFGYEKYNMRANLVSQVKEWAKMGANIFLERGDIEATSNGQGDAMWALWAQAPTYSPILPDGSGYTYMAYPFETRNRNMAAIIDNGSMTNAINYEVRPQMWLELKLLKELTWYTKGAVSLSEYHSKSWRPVVPLYWFHSGEPAGNLDVGTQGLSVDNSKTWYINLFSYLKYEKDITSDHHIGVQAGYSQEINHFEALGGYRRDFLAPLTELNAGEPEDQTNYGYSNEWALMSLFGRLNYNYKGRYLLEANVRYDGTSRISKARRWGYFPSVSGGWRISEENFMKEFSSSWLNNLKIRGSYGLLGNQNIGLYPYQANMVFTGNYSYDNSKLSAGLAQMDYANQYIKWESTSVFDIGADITVFKGLSVTYDYYKKHTFDILRSAQTSAALGLNSPTINDGEMINYGHEISVQYNDRLNNGLFNGLEYGGGINFNKYRNETVGFGAEELGSFNIRRNGEPYNSYYLIQCIGIFQNEEEIKNSPKQFTDTTKPGDIKFRDANGDGVIDNDDRVIIQGKFPNFEYSFNLYAAWKGFDVTAFFQGVQGGKVYINGDGYLNPFTQGTRPVVDWLTERWTGEGTSNTFPKIYYRDSGNSQNTRASDRYLMNTSYFRLKNLTVGYTVPKKITSRIQCERLRFYFSGDNLLTFAPLKNAFDPELASDGGTIAQYPQNKIISFGINLEF</sequence>
<comment type="caution">
    <text evidence="4">The sequence shown here is derived from an EMBL/GenBank/DDBJ whole genome shotgun (WGS) entry which is preliminary data.</text>
</comment>
<dbReference type="SUPFAM" id="SSF49464">
    <property type="entry name" value="Carboxypeptidase regulatory domain-like"/>
    <property type="match status" value="1"/>
</dbReference>
<feature type="signal peptide" evidence="2">
    <location>
        <begin position="1"/>
        <end position="30"/>
    </location>
</feature>
<dbReference type="NCBIfam" id="TIGR04056">
    <property type="entry name" value="OMP_RagA_SusC"/>
    <property type="match status" value="1"/>
</dbReference>
<evidence type="ECO:0000313" key="5">
    <source>
        <dbReference type="Proteomes" id="UP000324575"/>
    </source>
</evidence>
<evidence type="ECO:0000313" key="4">
    <source>
        <dbReference type="EMBL" id="KAA6301490.1"/>
    </source>
</evidence>
<reference evidence="4 5" key="1">
    <citation type="submission" date="2019-03" db="EMBL/GenBank/DDBJ databases">
        <title>Single cell metagenomics reveals metabolic interactions within the superorganism composed of flagellate Streblomastix strix and complex community of Bacteroidetes bacteria on its surface.</title>
        <authorList>
            <person name="Treitli S.C."/>
            <person name="Kolisko M."/>
            <person name="Husnik F."/>
            <person name="Keeling P."/>
            <person name="Hampl V."/>
        </authorList>
    </citation>
    <scope>NUCLEOTIDE SEQUENCE [LARGE SCALE GENOMIC DNA]</scope>
    <source>
        <strain evidence="4">St1</strain>
    </source>
</reference>